<evidence type="ECO:0000313" key="9">
    <source>
        <dbReference type="Proteomes" id="UP001267638"/>
    </source>
</evidence>
<protein>
    <recommendedName>
        <fullName evidence="6">Holliday junction branch migration complex subunit RuvA</fullName>
    </recommendedName>
</protein>
<sequence>MIAKLKGLLDSTGIDHAIIDVGGVGYLVGASSRTLAALGSVGEAVTIYTEMLVAADSIRLVGFARAEERDWYRLLTHVQGVGSRVALAILSALEPLELHRAVAMGDKAMIARANGVGPKLAQRIVNELKDKIGAAPVGSPIGTGGVAVLPTGSFAADALSALQNLGFKPYEASTAVASAEAELGDDASLDALVRLALRKAAK</sequence>
<dbReference type="Pfam" id="PF01330">
    <property type="entry name" value="RuvA_N"/>
    <property type="match status" value="1"/>
</dbReference>
<comment type="subunit">
    <text evidence="6">Homotetramer. Forms an RuvA(8)-RuvB(12)-Holliday junction (HJ) complex. HJ DNA is sandwiched between 2 RuvA tetramers; dsDNA enters through RuvA and exits via RuvB. An RuvB hexamer assembles on each DNA strand where it exits the tetramer. Each RuvB hexamer is contacted by two RuvA subunits (via domain III) on 2 adjacent RuvB subunits; this complex drives branch migration. In the full resolvosome a probable DNA-RuvA(4)-RuvB(12)-RuvC(2) complex forms which resolves the HJ.</text>
</comment>
<dbReference type="Gene3D" id="1.10.8.10">
    <property type="entry name" value="DNA helicase RuvA subunit, C-terminal domain"/>
    <property type="match status" value="1"/>
</dbReference>
<feature type="region of interest" description="Flexible linker" evidence="6">
    <location>
        <begin position="141"/>
        <end position="153"/>
    </location>
</feature>
<keyword evidence="9" id="KW-1185">Reference proteome</keyword>
<dbReference type="SMART" id="SM00278">
    <property type="entry name" value="HhH1"/>
    <property type="match status" value="2"/>
</dbReference>
<keyword evidence="5 6" id="KW-0234">DNA repair</keyword>
<evidence type="ECO:0000256" key="3">
    <source>
        <dbReference type="ARBA" id="ARBA00023125"/>
    </source>
</evidence>
<dbReference type="InterPro" id="IPR003583">
    <property type="entry name" value="Hlx-hairpin-Hlx_DNA-bd_motif"/>
</dbReference>
<feature type="domain" description="Helix-hairpin-helix DNA-binding motif class 1" evidence="7">
    <location>
        <begin position="108"/>
        <end position="127"/>
    </location>
</feature>
<dbReference type="Pfam" id="PF07499">
    <property type="entry name" value="RuvA_C"/>
    <property type="match status" value="1"/>
</dbReference>
<evidence type="ECO:0000256" key="2">
    <source>
        <dbReference type="ARBA" id="ARBA00022763"/>
    </source>
</evidence>
<dbReference type="CDD" id="cd14332">
    <property type="entry name" value="UBA_RuvA_C"/>
    <property type="match status" value="1"/>
</dbReference>
<evidence type="ECO:0000256" key="6">
    <source>
        <dbReference type="HAMAP-Rule" id="MF_00031"/>
    </source>
</evidence>
<keyword evidence="8" id="KW-0347">Helicase</keyword>
<comment type="caution">
    <text evidence="8">The sequence shown here is derived from an EMBL/GenBank/DDBJ whole genome shotgun (WGS) entry which is preliminary data.</text>
</comment>
<dbReference type="InterPro" id="IPR036267">
    <property type="entry name" value="RuvA_C_sf"/>
</dbReference>
<dbReference type="GO" id="GO:0016787">
    <property type="term" value="F:hydrolase activity"/>
    <property type="evidence" value="ECO:0007669"/>
    <property type="project" value="UniProtKB-KW"/>
</dbReference>
<dbReference type="NCBIfam" id="TIGR00084">
    <property type="entry name" value="ruvA"/>
    <property type="match status" value="1"/>
</dbReference>
<dbReference type="InterPro" id="IPR010994">
    <property type="entry name" value="RuvA_2-like"/>
</dbReference>
<accession>A0ABU1X490</accession>
<keyword evidence="2 6" id="KW-0227">DNA damage</keyword>
<dbReference type="InterPro" id="IPR013849">
    <property type="entry name" value="DNA_helicase_Holl-junc_RuvA_I"/>
</dbReference>
<comment type="caution">
    <text evidence="6">Lacks conserved residue(s) required for the propagation of feature annotation.</text>
</comment>
<comment type="function">
    <text evidence="6">The RuvA-RuvB-RuvC complex processes Holliday junction (HJ) DNA during genetic recombination and DNA repair, while the RuvA-RuvB complex plays an important role in the rescue of blocked DNA replication forks via replication fork reversal (RFR). RuvA specifically binds to HJ cruciform DNA, conferring on it an open structure. The RuvB hexamer acts as an ATP-dependent pump, pulling dsDNA into and through the RuvAB complex. HJ branch migration allows RuvC to scan DNA until it finds its consensus sequence, where it cleaves and resolves the cruciform DNA.</text>
</comment>
<dbReference type="InterPro" id="IPR011114">
    <property type="entry name" value="RuvA_C"/>
</dbReference>
<dbReference type="Proteomes" id="UP001267638">
    <property type="component" value="Unassembled WGS sequence"/>
</dbReference>
<dbReference type="Gene3D" id="1.10.150.20">
    <property type="entry name" value="5' to 3' exonuclease, C-terminal subdomain"/>
    <property type="match status" value="1"/>
</dbReference>
<dbReference type="EMBL" id="JAVDWV010000012">
    <property type="protein sequence ID" value="MDR7155941.1"/>
    <property type="molecule type" value="Genomic_DNA"/>
</dbReference>
<evidence type="ECO:0000259" key="7">
    <source>
        <dbReference type="SMART" id="SM00278"/>
    </source>
</evidence>
<keyword evidence="8" id="KW-0067">ATP-binding</keyword>
<dbReference type="Pfam" id="PF14520">
    <property type="entry name" value="HHH_5"/>
    <property type="match status" value="1"/>
</dbReference>
<comment type="subcellular location">
    <subcellularLocation>
        <location evidence="6">Cytoplasm</location>
    </subcellularLocation>
</comment>
<comment type="similarity">
    <text evidence="6">Belongs to the RuvA family.</text>
</comment>
<evidence type="ECO:0000256" key="1">
    <source>
        <dbReference type="ARBA" id="ARBA00022490"/>
    </source>
</evidence>
<comment type="domain">
    <text evidence="6">Has three domains with a flexible linker between the domains II and III and assumes an 'L' shape. Domain III is highly mobile and contacts RuvB.</text>
</comment>
<keyword evidence="8" id="KW-0378">Hydrolase</keyword>
<keyword evidence="8" id="KW-0547">Nucleotide-binding</keyword>
<dbReference type="Gene3D" id="2.40.50.140">
    <property type="entry name" value="Nucleic acid-binding proteins"/>
    <property type="match status" value="1"/>
</dbReference>
<dbReference type="HAMAP" id="MF_00031">
    <property type="entry name" value="DNA_HJ_migration_RuvA"/>
    <property type="match status" value="1"/>
</dbReference>
<feature type="region of interest" description="Domain III" evidence="6">
    <location>
        <begin position="154"/>
        <end position="202"/>
    </location>
</feature>
<evidence type="ECO:0000313" key="8">
    <source>
        <dbReference type="EMBL" id="MDR7155941.1"/>
    </source>
</evidence>
<name>A0ABU1X490_SPHXE</name>
<dbReference type="SUPFAM" id="SSF46929">
    <property type="entry name" value="DNA helicase RuvA subunit, C-terminal domain"/>
    <property type="match status" value="1"/>
</dbReference>
<dbReference type="RefSeq" id="WP_310225720.1">
    <property type="nucleotide sequence ID" value="NZ_JAVDWV010000012.1"/>
</dbReference>
<dbReference type="SUPFAM" id="SSF50249">
    <property type="entry name" value="Nucleic acid-binding proteins"/>
    <property type="match status" value="1"/>
</dbReference>
<feature type="domain" description="Helix-hairpin-helix DNA-binding motif class 1" evidence="7">
    <location>
        <begin position="73"/>
        <end position="92"/>
    </location>
</feature>
<keyword evidence="1 6" id="KW-0963">Cytoplasm</keyword>
<evidence type="ECO:0000256" key="4">
    <source>
        <dbReference type="ARBA" id="ARBA00023172"/>
    </source>
</evidence>
<dbReference type="GO" id="GO:0003678">
    <property type="term" value="F:DNA helicase activity"/>
    <property type="evidence" value="ECO:0007669"/>
    <property type="project" value="UniProtKB-EC"/>
</dbReference>
<reference evidence="8 9" key="1">
    <citation type="submission" date="2023-07" db="EMBL/GenBank/DDBJ databases">
        <title>Sorghum-associated microbial communities from plants grown in Nebraska, USA.</title>
        <authorList>
            <person name="Schachtman D."/>
        </authorList>
    </citation>
    <scope>NUCLEOTIDE SEQUENCE [LARGE SCALE GENOMIC DNA]</scope>
    <source>
        <strain evidence="8 9">4256</strain>
    </source>
</reference>
<gene>
    <name evidence="6" type="primary">ruvA</name>
    <name evidence="8" type="ORF">J2W40_002777</name>
</gene>
<dbReference type="InterPro" id="IPR000085">
    <property type="entry name" value="RuvA"/>
</dbReference>
<feature type="region of interest" description="Domain I" evidence="6">
    <location>
        <begin position="1"/>
        <end position="64"/>
    </location>
</feature>
<evidence type="ECO:0000256" key="5">
    <source>
        <dbReference type="ARBA" id="ARBA00023204"/>
    </source>
</evidence>
<dbReference type="InterPro" id="IPR012340">
    <property type="entry name" value="NA-bd_OB-fold"/>
</dbReference>
<proteinExistence type="inferred from homology"/>
<keyword evidence="4 6" id="KW-0233">DNA recombination</keyword>
<dbReference type="SUPFAM" id="SSF47781">
    <property type="entry name" value="RuvA domain 2-like"/>
    <property type="match status" value="1"/>
</dbReference>
<keyword evidence="3 6" id="KW-0238">DNA-binding</keyword>
<organism evidence="8 9">
    <name type="scientific">Sphingobium xenophagum</name>
    <dbReference type="NCBI Taxonomy" id="121428"/>
    <lineage>
        <taxon>Bacteria</taxon>
        <taxon>Pseudomonadati</taxon>
        <taxon>Pseudomonadota</taxon>
        <taxon>Alphaproteobacteria</taxon>
        <taxon>Sphingomonadales</taxon>
        <taxon>Sphingomonadaceae</taxon>
        <taxon>Sphingobium</taxon>
    </lineage>
</organism>